<comment type="subcellular location">
    <subcellularLocation>
        <location evidence="1">Golgi apparatus</location>
        <location evidence="1">trans-Golgi network</location>
    </subcellularLocation>
</comment>
<dbReference type="InterPro" id="IPR038425">
    <property type="entry name" value="GAT_sf"/>
</dbReference>
<dbReference type="Pfam" id="PF03127">
    <property type="entry name" value="GAT"/>
    <property type="match status" value="1"/>
</dbReference>
<feature type="compositionally biased region" description="Polar residues" evidence="7">
    <location>
        <begin position="494"/>
        <end position="505"/>
    </location>
</feature>
<dbReference type="STRING" id="2282107.A0A286UDB1"/>
<dbReference type="OrthoDB" id="2018246at2759"/>
<dbReference type="InterPro" id="IPR052653">
    <property type="entry name" value="ARF-binding"/>
</dbReference>
<dbReference type="GO" id="GO:0043130">
    <property type="term" value="F:ubiquitin binding"/>
    <property type="evidence" value="ECO:0007669"/>
    <property type="project" value="InterPro"/>
</dbReference>
<evidence type="ECO:0000256" key="5">
    <source>
        <dbReference type="ARBA" id="ARBA00053552"/>
    </source>
</evidence>
<evidence type="ECO:0000256" key="1">
    <source>
        <dbReference type="ARBA" id="ARBA00004601"/>
    </source>
</evidence>
<name>A0A286UDB1_9AGAM</name>
<evidence type="ECO:0000256" key="3">
    <source>
        <dbReference type="ARBA" id="ARBA00022927"/>
    </source>
</evidence>
<dbReference type="FunCoup" id="A0A286UDB1">
    <property type="interactions" value="129"/>
</dbReference>
<keyword evidence="4" id="KW-0333">Golgi apparatus</keyword>
<dbReference type="PROSITE" id="PS50909">
    <property type="entry name" value="GAT"/>
    <property type="match status" value="1"/>
</dbReference>
<accession>A0A286UDB1</accession>
<reference evidence="10 11" key="1">
    <citation type="journal article" date="2017" name="Mol. Ecol.">
        <title>Comparative and population genomic landscape of Phellinus noxius: A hypervariable fungus causing root rot in trees.</title>
        <authorList>
            <person name="Chung C.L."/>
            <person name="Lee T.J."/>
            <person name="Akiba M."/>
            <person name="Lee H.H."/>
            <person name="Kuo T.H."/>
            <person name="Liu D."/>
            <person name="Ke H.M."/>
            <person name="Yokoi T."/>
            <person name="Roa M.B."/>
            <person name="Lu M.J."/>
            <person name="Chang Y.Y."/>
            <person name="Ann P.J."/>
            <person name="Tsai J.N."/>
            <person name="Chen C.Y."/>
            <person name="Tzean S.S."/>
            <person name="Ota Y."/>
            <person name="Hattori T."/>
            <person name="Sahashi N."/>
            <person name="Liou R.F."/>
            <person name="Kikuchi T."/>
            <person name="Tsai I.J."/>
        </authorList>
    </citation>
    <scope>NUCLEOTIDE SEQUENCE [LARGE SCALE GENOMIC DNA]</scope>
    <source>
        <strain evidence="10 11">FFPRI411160</strain>
    </source>
</reference>
<comment type="caution">
    <text evidence="10">The sequence shown here is derived from an EMBL/GenBank/DDBJ whole genome shotgun (WGS) entry which is preliminary data.</text>
</comment>
<dbReference type="GO" id="GO:0005829">
    <property type="term" value="C:cytosol"/>
    <property type="evidence" value="ECO:0007669"/>
    <property type="project" value="GOC"/>
</dbReference>
<dbReference type="SUPFAM" id="SSF89009">
    <property type="entry name" value="GAT-like domain"/>
    <property type="match status" value="1"/>
</dbReference>
<sequence>MSIFGGDFMRNFSPLQSLIARAVDPYKHEPDYAAHLEVAEYINNKKANTPREAAMTIARIVNNRNPHISLLALALLDSLVQQCGYPFHLQIATKEFLNELVRRFPERPPPFPGPVMTKILELIHSWKEALCIESRWKEDLGNIRDMHRLLTFKGYRFRDLPRTQPAVASTSNLKSAEELEEEDREAQQAKLQELIRRGTPRDLAAAQEIMRSLAGAEPEKKPDYRSQSLNELNKLEQKVILLNELLDNVDRESGEKFASGDAYDQVSSILIAARPKIQKWISDAESGDPEMLNIFLQMNDQINSVLNRYEAFKKGDFTAAANPIPTELAGSSRTQDTSLIDFDDHPDSSVNVARSPADDLADIFGPSTPASSTSIPPIFLQNQHRSSTGLPVQQPTPSANGSPNPLAGLFSTSPPPPGGSHAVTGSISLPFTPKPQSPPAIGSVLKQQPSQPQGSFWAIQAGEGTSSANYNMSNSGSGNNFNAHRQPGTVIPQRPQQQPATNPIVSSTSSTGQTQGKDPFADLAGLF</sequence>
<dbReference type="InParanoid" id="A0A286UDB1"/>
<dbReference type="SMART" id="SM00288">
    <property type="entry name" value="VHS"/>
    <property type="match status" value="1"/>
</dbReference>
<dbReference type="Proteomes" id="UP000217199">
    <property type="component" value="Unassembled WGS sequence"/>
</dbReference>
<evidence type="ECO:0000256" key="6">
    <source>
        <dbReference type="SAM" id="Coils"/>
    </source>
</evidence>
<evidence type="ECO:0000256" key="7">
    <source>
        <dbReference type="SAM" id="MobiDB-lite"/>
    </source>
</evidence>
<dbReference type="GO" id="GO:0006895">
    <property type="term" value="P:Golgi to endosome transport"/>
    <property type="evidence" value="ECO:0007669"/>
    <property type="project" value="TreeGrafter"/>
</dbReference>
<protein>
    <submittedName>
        <fullName evidence="10">Vhs domain-containing</fullName>
    </submittedName>
</protein>
<dbReference type="GO" id="GO:0035091">
    <property type="term" value="F:phosphatidylinositol binding"/>
    <property type="evidence" value="ECO:0007669"/>
    <property type="project" value="InterPro"/>
</dbReference>
<feature type="coiled-coil region" evidence="6">
    <location>
        <begin position="225"/>
        <end position="252"/>
    </location>
</feature>
<feature type="region of interest" description="Disordered" evidence="7">
    <location>
        <begin position="467"/>
        <end position="527"/>
    </location>
</feature>
<dbReference type="Pfam" id="PF00790">
    <property type="entry name" value="VHS"/>
    <property type="match status" value="1"/>
</dbReference>
<feature type="region of interest" description="Disordered" evidence="7">
    <location>
        <begin position="166"/>
        <end position="186"/>
    </location>
</feature>
<feature type="domain" description="VHS" evidence="8">
    <location>
        <begin position="22"/>
        <end position="158"/>
    </location>
</feature>
<evidence type="ECO:0000313" key="10">
    <source>
        <dbReference type="EMBL" id="PAV17591.1"/>
    </source>
</evidence>
<gene>
    <name evidence="10" type="ORF">PNOK_0607700</name>
</gene>
<dbReference type="GO" id="GO:0043328">
    <property type="term" value="P:protein transport to vacuole involved in ubiquitin-dependent protein catabolic process via the multivesicular body sorting pathway"/>
    <property type="evidence" value="ECO:0007669"/>
    <property type="project" value="TreeGrafter"/>
</dbReference>
<dbReference type="GO" id="GO:0005802">
    <property type="term" value="C:trans-Golgi network"/>
    <property type="evidence" value="ECO:0007669"/>
    <property type="project" value="TreeGrafter"/>
</dbReference>
<evidence type="ECO:0000259" key="9">
    <source>
        <dbReference type="PROSITE" id="PS50909"/>
    </source>
</evidence>
<dbReference type="PROSITE" id="PS50179">
    <property type="entry name" value="VHS"/>
    <property type="match status" value="1"/>
</dbReference>
<dbReference type="EMBL" id="NBII01000006">
    <property type="protein sequence ID" value="PAV17591.1"/>
    <property type="molecule type" value="Genomic_DNA"/>
</dbReference>
<evidence type="ECO:0000259" key="8">
    <source>
        <dbReference type="PROSITE" id="PS50179"/>
    </source>
</evidence>
<dbReference type="InterPro" id="IPR008942">
    <property type="entry name" value="ENTH_VHS"/>
</dbReference>
<dbReference type="Gene3D" id="1.25.40.90">
    <property type="match status" value="1"/>
</dbReference>
<evidence type="ECO:0000313" key="11">
    <source>
        <dbReference type="Proteomes" id="UP000217199"/>
    </source>
</evidence>
<dbReference type="Gene3D" id="1.20.58.160">
    <property type="match status" value="1"/>
</dbReference>
<dbReference type="AlphaFoldDB" id="A0A286UDB1"/>
<feature type="region of interest" description="Disordered" evidence="7">
    <location>
        <begin position="386"/>
        <end position="453"/>
    </location>
</feature>
<keyword evidence="11" id="KW-1185">Reference proteome</keyword>
<dbReference type="PANTHER" id="PTHR47180:SF1">
    <property type="entry name" value="ADP-RIBOSYLATION FACTOR-BINDING PROTEIN GGA1-RELATED"/>
    <property type="match status" value="1"/>
</dbReference>
<feature type="compositionally biased region" description="Low complexity" evidence="7">
    <location>
        <begin position="467"/>
        <end position="483"/>
    </location>
</feature>
<dbReference type="FunFam" id="1.25.40.90:FF:000008">
    <property type="entry name" value="VHS domain protein"/>
    <property type="match status" value="1"/>
</dbReference>
<dbReference type="SUPFAM" id="SSF48464">
    <property type="entry name" value="ENTH/VHS domain"/>
    <property type="match status" value="1"/>
</dbReference>
<feature type="compositionally biased region" description="Low complexity" evidence="7">
    <location>
        <begin position="506"/>
        <end position="516"/>
    </location>
</feature>
<comment type="function">
    <text evidence="5">May play a role in the regulation of membrane traffic through the trans-Golgi network.</text>
</comment>
<dbReference type="PANTHER" id="PTHR47180">
    <property type="entry name" value="ADP-RIBOSYLATION FACTOR-BINDING PROTEIN GGA1-RELATED"/>
    <property type="match status" value="1"/>
</dbReference>
<evidence type="ECO:0000256" key="4">
    <source>
        <dbReference type="ARBA" id="ARBA00023034"/>
    </source>
</evidence>
<keyword evidence="3" id="KW-0653">Protein transport</keyword>
<dbReference type="InterPro" id="IPR002014">
    <property type="entry name" value="VHS_dom"/>
</dbReference>
<keyword evidence="2" id="KW-0813">Transport</keyword>
<dbReference type="GO" id="GO:0006896">
    <property type="term" value="P:Golgi to vacuole transport"/>
    <property type="evidence" value="ECO:0007669"/>
    <property type="project" value="UniProtKB-ARBA"/>
</dbReference>
<proteinExistence type="predicted"/>
<organism evidence="10 11">
    <name type="scientific">Pyrrhoderma noxium</name>
    <dbReference type="NCBI Taxonomy" id="2282107"/>
    <lineage>
        <taxon>Eukaryota</taxon>
        <taxon>Fungi</taxon>
        <taxon>Dikarya</taxon>
        <taxon>Basidiomycota</taxon>
        <taxon>Agaricomycotina</taxon>
        <taxon>Agaricomycetes</taxon>
        <taxon>Hymenochaetales</taxon>
        <taxon>Hymenochaetaceae</taxon>
        <taxon>Pyrrhoderma</taxon>
    </lineage>
</organism>
<evidence type="ECO:0000256" key="2">
    <source>
        <dbReference type="ARBA" id="ARBA00022448"/>
    </source>
</evidence>
<dbReference type="InterPro" id="IPR004152">
    <property type="entry name" value="GAT_dom"/>
</dbReference>
<feature type="compositionally biased region" description="Polar residues" evidence="7">
    <location>
        <begin position="386"/>
        <end position="403"/>
    </location>
</feature>
<keyword evidence="6" id="KW-0175">Coiled coil</keyword>
<feature type="domain" description="GAT" evidence="9">
    <location>
        <begin position="184"/>
        <end position="314"/>
    </location>
</feature>
<dbReference type="CDD" id="cd14235">
    <property type="entry name" value="GAT_GGA_fungi"/>
    <property type="match status" value="1"/>
</dbReference>